<dbReference type="EMBL" id="LR216287">
    <property type="protein sequence ID" value="VFJ14627.1"/>
    <property type="molecule type" value="Genomic_DNA"/>
</dbReference>
<dbReference type="RefSeq" id="WP_134484776.1">
    <property type="nucleotide sequence ID" value="NZ_LR216287.1"/>
</dbReference>
<dbReference type="GO" id="GO:0005576">
    <property type="term" value="C:extracellular region"/>
    <property type="evidence" value="ECO:0007669"/>
    <property type="project" value="UniProtKB-SubCell"/>
</dbReference>
<protein>
    <submittedName>
        <fullName evidence="6">Oxalate decarboxylase OxdD</fullName>
        <ecNumber evidence="6">4.1.1.2</ecNumber>
    </submittedName>
</protein>
<dbReference type="SUPFAM" id="SSF51182">
    <property type="entry name" value="RmlC-like cupins"/>
    <property type="match status" value="1"/>
</dbReference>
<dbReference type="Gene3D" id="2.60.120.10">
    <property type="entry name" value="Jelly Rolls"/>
    <property type="match status" value="2"/>
</dbReference>
<dbReference type="InterPro" id="IPR050253">
    <property type="entry name" value="Seed_Storage-Functional"/>
</dbReference>
<dbReference type="GO" id="GO:0046564">
    <property type="term" value="F:oxalate decarboxylase activity"/>
    <property type="evidence" value="ECO:0007669"/>
    <property type="project" value="UniProtKB-EC"/>
</dbReference>
<name>A0A484ID25_9ARCH</name>
<keyword evidence="7" id="KW-1185">Reference proteome</keyword>
<evidence type="ECO:0000313" key="6">
    <source>
        <dbReference type="EMBL" id="VFJ14627.1"/>
    </source>
</evidence>
<dbReference type="InterPro" id="IPR001929">
    <property type="entry name" value="Germin"/>
</dbReference>
<comment type="subcellular location">
    <subcellularLocation>
        <location evidence="1">Secreted</location>
    </subcellularLocation>
</comment>
<keyword evidence="6" id="KW-0456">Lyase</keyword>
<dbReference type="Pfam" id="PF00190">
    <property type="entry name" value="Cupin_1"/>
    <property type="match status" value="2"/>
</dbReference>
<comment type="similarity">
    <text evidence="2">Belongs to the germin family.</text>
</comment>
<dbReference type="CDD" id="cd20306">
    <property type="entry name" value="cupin_OxDC-like"/>
    <property type="match status" value="2"/>
</dbReference>
<proteinExistence type="inferred from homology"/>
<dbReference type="PROSITE" id="PS00725">
    <property type="entry name" value="GERMIN"/>
    <property type="match status" value="1"/>
</dbReference>
<dbReference type="PANTHER" id="PTHR31189">
    <property type="entry name" value="OS03G0336100 PROTEIN-RELATED"/>
    <property type="match status" value="1"/>
</dbReference>
<dbReference type="Proteomes" id="UP000294299">
    <property type="component" value="Chromosome NFRAN"/>
</dbReference>
<accession>A0A484ID25</accession>
<dbReference type="PRINTS" id="PR00325">
    <property type="entry name" value="GERMIN"/>
</dbReference>
<evidence type="ECO:0000256" key="1">
    <source>
        <dbReference type="ARBA" id="ARBA00004613"/>
    </source>
</evidence>
<feature type="domain" description="Cupin type-1" evidence="5">
    <location>
        <begin position="193"/>
        <end position="325"/>
    </location>
</feature>
<evidence type="ECO:0000256" key="3">
    <source>
        <dbReference type="ARBA" id="ARBA00022525"/>
    </source>
</evidence>
<reference evidence="6 7" key="1">
    <citation type="submission" date="2019-02" db="EMBL/GenBank/DDBJ databases">
        <authorList>
            <person name="Lehtovirta-Morley E L."/>
        </authorList>
    </citation>
    <scope>NUCLEOTIDE SEQUENCE [LARGE SCALE GENOMIC DNA]</scope>
    <source>
        <strain evidence="6">NFRAN1</strain>
    </source>
</reference>
<gene>
    <name evidence="6" type="primary">oxdD</name>
    <name evidence="6" type="ORF">NFRAN_2305</name>
</gene>
<dbReference type="GO" id="GO:0030145">
    <property type="term" value="F:manganese ion binding"/>
    <property type="evidence" value="ECO:0007669"/>
    <property type="project" value="InterPro"/>
</dbReference>
<keyword evidence="4" id="KW-0464">Manganese</keyword>
<keyword evidence="3" id="KW-0964">Secreted</keyword>
<evidence type="ECO:0000256" key="4">
    <source>
        <dbReference type="ARBA" id="ARBA00023211"/>
    </source>
</evidence>
<dbReference type="GeneID" id="39421524"/>
<dbReference type="AlphaFoldDB" id="A0A484ID25"/>
<evidence type="ECO:0000259" key="5">
    <source>
        <dbReference type="SMART" id="SM00835"/>
    </source>
</evidence>
<dbReference type="InterPro" id="IPR006045">
    <property type="entry name" value="Cupin_1"/>
</dbReference>
<organism evidence="6 7">
    <name type="scientific">Candidatus Nitrosocosmicus franklandianus</name>
    <dbReference type="NCBI Taxonomy" id="1798806"/>
    <lineage>
        <taxon>Archaea</taxon>
        <taxon>Nitrososphaerota</taxon>
        <taxon>Nitrososphaeria</taxon>
        <taxon>Nitrososphaerales</taxon>
        <taxon>Nitrososphaeraceae</taxon>
        <taxon>Candidatus Nitrosocosmicus</taxon>
    </lineage>
</organism>
<dbReference type="OrthoDB" id="10596at2157"/>
<dbReference type="KEGG" id="nfn:NFRAN_2305"/>
<evidence type="ECO:0000313" key="7">
    <source>
        <dbReference type="Proteomes" id="UP000294299"/>
    </source>
</evidence>
<dbReference type="EC" id="4.1.1.2" evidence="6"/>
<evidence type="ECO:0000256" key="2">
    <source>
        <dbReference type="ARBA" id="ARBA00007456"/>
    </source>
</evidence>
<dbReference type="InterPro" id="IPR011051">
    <property type="entry name" value="RmlC_Cupin_sf"/>
</dbReference>
<dbReference type="SMART" id="SM00835">
    <property type="entry name" value="Cupin_1"/>
    <property type="match status" value="2"/>
</dbReference>
<dbReference type="InterPro" id="IPR014710">
    <property type="entry name" value="RmlC-like_jellyroll"/>
</dbReference>
<sequence>MDKHPNSSRIFDLDEIMPQTENPLGSITRMDADNFPILRGMAGSLLRLKKKGSLQIPHWHINSVELNYCLSGKARMTMYGNGKKDAFILNPGQLTFVPKGYWHDIENIGEEELKVIMVHDDERPTQISLTESVQSLPKDILNSIFGLSQQAVFSQLENNGFFDYIVASLHTDETGGNITNAKNSESETNPYTINLRAMEPQIQTPGGIARLGSTPYFPILKGLSVFVLDLEPRGIIEPHTHPNAGELNYVIDGKVRFTILGPNNEVETGEMGKGQVFFVPAGYFHYLQNSDYSRQGIVASFFSNESPQFIGLVGAMSSYSNEVIEAVFSKESGFFKDFPHVVKNIFISAETK</sequence>
<feature type="domain" description="Cupin type-1" evidence="5">
    <location>
        <begin position="11"/>
        <end position="153"/>
    </location>
</feature>
<dbReference type="InterPro" id="IPR019780">
    <property type="entry name" value="Germin_Mn-BS"/>
</dbReference>